<dbReference type="AlphaFoldDB" id="A0A816RG26"/>
<name>A0A816RG26_9BILA</name>
<dbReference type="InterPro" id="IPR016181">
    <property type="entry name" value="Acyl_CoA_acyltransferase"/>
</dbReference>
<gene>
    <name evidence="2" type="ORF">MBJ925_LOCUS17147</name>
</gene>
<dbReference type="InterPro" id="IPR000182">
    <property type="entry name" value="GNAT_dom"/>
</dbReference>
<proteinExistence type="predicted"/>
<accession>A0A816RG26</accession>
<evidence type="ECO:0000259" key="1">
    <source>
        <dbReference type="PROSITE" id="PS51186"/>
    </source>
</evidence>
<dbReference type="PANTHER" id="PTHR47791:SF3">
    <property type="entry name" value="MEIOTICALLY UP-REGULATED GENE 191 PROTEIN"/>
    <property type="match status" value="1"/>
</dbReference>
<organism evidence="2 3">
    <name type="scientific">Rotaria magnacalcarata</name>
    <dbReference type="NCBI Taxonomy" id="392030"/>
    <lineage>
        <taxon>Eukaryota</taxon>
        <taxon>Metazoa</taxon>
        <taxon>Spiralia</taxon>
        <taxon>Gnathifera</taxon>
        <taxon>Rotifera</taxon>
        <taxon>Eurotatoria</taxon>
        <taxon>Bdelloidea</taxon>
        <taxon>Philodinida</taxon>
        <taxon>Philodinidae</taxon>
        <taxon>Rotaria</taxon>
    </lineage>
</organism>
<dbReference type="GO" id="GO:0005975">
    <property type="term" value="P:carbohydrate metabolic process"/>
    <property type="evidence" value="ECO:0007669"/>
    <property type="project" value="InterPro"/>
</dbReference>
<comment type="caution">
    <text evidence="2">The sequence shown here is derived from an EMBL/GenBank/DDBJ whole genome shotgun (WGS) entry which is preliminary data.</text>
</comment>
<dbReference type="Gene3D" id="1.50.10.20">
    <property type="match status" value="1"/>
</dbReference>
<dbReference type="PANTHER" id="PTHR47791">
    <property type="entry name" value="MEIOTICALLY UP-REGULATED GENE 191 PROTEIN"/>
    <property type="match status" value="1"/>
</dbReference>
<dbReference type="InterPro" id="IPR005198">
    <property type="entry name" value="Glyco_hydro_76"/>
</dbReference>
<sequence length="665" mass="75831">MSVIISEQRHFDMTLTVSTNRHKNMTERFLLHRALDTDDVALSQLSQQTFLETYVEDFSIPYRKHDIEAYFRSSKSPEWFAGKIVDPLQATWVVEDKISDELVAFAIAGPCKLSHPDVCLGEDGDLQFLYVRRDRRSHGLGQQLMNTALLWLEERFKGRPIWLGVWSGNLKAQKFYMHYDFSQAGDYYFNTSNKVICIFTLTILFVAAFDPPVDNVVKGLRSICNEKFLDDQCPYAIAYDLATHLTSHWYDQDGGYVEGRATDKLYLTTQWAAIETAKRRNNYVHTDYIDDQAWLANGPLRLEQYIRSTGDVTEELLQATQAVINNNIMYETEECDGGIYWYHSSRTPLRIAKTTISNVLTVFTMATMFLFTNDTTLLHGGIHGDQKDTLDTAHNNCTLIGGLTINIIDQIISRWSLTYEYGVLVQAFIALENATGNQQCIADAIVFIHTIKMFTRNNIIYENCDDTNTCLGDQLAFRGVFYQGLGRLYERTKDDIIANVIESSYLAMVAHKIGNHYPLSLINDNNNFTGDDEIIVTIGDLNLVSAMIKVYKNKYVTFESQHSIDFAIHGLLPFHSTEEDLTGCVCVDYGCPRGLQAQCFNNSGHKEPTTQNNWKNKVSTILVVPEHQMKLFKSKGASSTDWLQNSFWYVGDDFNKNVDSIDIDY</sequence>
<dbReference type="GO" id="GO:0016747">
    <property type="term" value="F:acyltransferase activity, transferring groups other than amino-acyl groups"/>
    <property type="evidence" value="ECO:0007669"/>
    <property type="project" value="InterPro"/>
</dbReference>
<dbReference type="SUPFAM" id="SSF55729">
    <property type="entry name" value="Acyl-CoA N-acyltransferases (Nat)"/>
    <property type="match status" value="1"/>
</dbReference>
<dbReference type="CDD" id="cd04301">
    <property type="entry name" value="NAT_SF"/>
    <property type="match status" value="1"/>
</dbReference>
<feature type="domain" description="N-acetyltransferase" evidence="1">
    <location>
        <begin position="30"/>
        <end position="202"/>
    </location>
</feature>
<dbReference type="InterPro" id="IPR053169">
    <property type="entry name" value="MUG_Protein"/>
</dbReference>
<reference evidence="2" key="1">
    <citation type="submission" date="2021-02" db="EMBL/GenBank/DDBJ databases">
        <authorList>
            <person name="Nowell W R."/>
        </authorList>
    </citation>
    <scope>NUCLEOTIDE SEQUENCE</scope>
</reference>
<dbReference type="EMBL" id="CAJNRE010008488">
    <property type="protein sequence ID" value="CAF2073463.1"/>
    <property type="molecule type" value="Genomic_DNA"/>
</dbReference>
<protein>
    <recommendedName>
        <fullName evidence="1">N-acetyltransferase domain-containing protein</fullName>
    </recommendedName>
</protein>
<dbReference type="Gene3D" id="3.40.630.30">
    <property type="match status" value="1"/>
</dbReference>
<evidence type="ECO:0000313" key="2">
    <source>
        <dbReference type="EMBL" id="CAF2073463.1"/>
    </source>
</evidence>
<evidence type="ECO:0000313" key="3">
    <source>
        <dbReference type="Proteomes" id="UP000663824"/>
    </source>
</evidence>
<dbReference type="PROSITE" id="PS51186">
    <property type="entry name" value="GNAT"/>
    <property type="match status" value="1"/>
</dbReference>
<dbReference type="Pfam" id="PF03663">
    <property type="entry name" value="Glyco_hydro_76"/>
    <property type="match status" value="1"/>
</dbReference>
<dbReference type="SUPFAM" id="SSF48208">
    <property type="entry name" value="Six-hairpin glycosidases"/>
    <property type="match status" value="1"/>
</dbReference>
<dbReference type="InterPro" id="IPR008928">
    <property type="entry name" value="6-hairpin_glycosidase_sf"/>
</dbReference>
<dbReference type="Proteomes" id="UP000663824">
    <property type="component" value="Unassembled WGS sequence"/>
</dbReference>
<dbReference type="Pfam" id="PF00583">
    <property type="entry name" value="Acetyltransf_1"/>
    <property type="match status" value="1"/>
</dbReference>